<dbReference type="InterPro" id="IPR021830">
    <property type="entry name" value="DUF3422"/>
</dbReference>
<comment type="caution">
    <text evidence="2">The sequence shown here is derived from an EMBL/GenBank/DDBJ whole genome shotgun (WGS) entry which is preliminary data.</text>
</comment>
<dbReference type="PATRIC" id="fig|1653334.4.peg.1019"/>
<dbReference type="EMBL" id="FMBM01000002">
    <property type="protein sequence ID" value="SCC81359.1"/>
    <property type="molecule type" value="Genomic_DNA"/>
</dbReference>
<organism evidence="2 4">
    <name type="scientific">Saliniramus fredricksonii</name>
    <dbReference type="NCBI Taxonomy" id="1653334"/>
    <lineage>
        <taxon>Bacteria</taxon>
        <taxon>Pseudomonadati</taxon>
        <taxon>Pseudomonadota</taxon>
        <taxon>Alphaproteobacteria</taxon>
        <taxon>Hyphomicrobiales</taxon>
        <taxon>Salinarimonadaceae</taxon>
        <taxon>Saliniramus</taxon>
    </lineage>
</organism>
<evidence type="ECO:0000313" key="5">
    <source>
        <dbReference type="Proteomes" id="UP000182800"/>
    </source>
</evidence>
<reference evidence="3 5" key="2">
    <citation type="submission" date="2016-08" db="EMBL/GenBank/DDBJ databases">
        <authorList>
            <person name="Varghese N."/>
            <person name="Submissions Spin"/>
        </authorList>
    </citation>
    <scope>NUCLEOTIDE SEQUENCE [LARGE SCALE GENOMIC DNA]</scope>
    <source>
        <strain evidence="3 5">HL-109</strain>
    </source>
</reference>
<keyword evidence="1" id="KW-0812">Transmembrane</keyword>
<dbReference type="AlphaFoldDB" id="A0A0N8KEW3"/>
<protein>
    <submittedName>
        <fullName evidence="2">Putative membrane-anchored protein conserved in bacteria</fullName>
    </submittedName>
    <submittedName>
        <fullName evidence="3">Uncharacterized membrane-anchored protein</fullName>
    </submittedName>
</protein>
<sequence length="461" mass="50069">MVQFAQYGEVEKMSGAQTHHAGDAPAPPLQFRQHPLRGRLLAEMHARPFAPLTAPHRVIHLAFMTDEEAAGQARARLAQWCEARGLPLPAESARHHRAQCSGVALRFESHGEFTTYTWEFPGNGGGGSGADTHEPAPDRLARVMDGLQDLQDDDNGCGLLMVAVDLTLHGGSADLKSVFGEANLAIADVEGGAARVITDFRADAHGFVRILVEDRGLSPAQGGALVQRLLEIETYRTMALLGLPEAQALAPTIRRIETTLPGLLEEMRHSKGFTDNRRLLDALTGLAAELESDAAASLYRFGATRAYGDLVRLRLEAIAEKPVTGYDSWSSFLDRRLQPAIRTCLSTEERQANLSRKLSRAAQLLRARVDVELESQNSNLLQTMNARARTQLRLQQTVEGLSVAAITYYISGLLHRGLTGAREAGFAVDPTIVTAAAIPVILIALALLVRRIRHTHDDGSG</sequence>
<evidence type="ECO:0000256" key="1">
    <source>
        <dbReference type="SAM" id="Phobius"/>
    </source>
</evidence>
<dbReference type="STRING" id="1653334.GA0071312_2297"/>
<accession>A0A0N8KEW3</accession>
<evidence type="ECO:0000313" key="3">
    <source>
        <dbReference type="EMBL" id="SCC81359.1"/>
    </source>
</evidence>
<dbReference type="Proteomes" id="UP000050497">
    <property type="component" value="Unassembled WGS sequence"/>
</dbReference>
<keyword evidence="1" id="KW-1133">Transmembrane helix</keyword>
<evidence type="ECO:0000313" key="2">
    <source>
        <dbReference type="EMBL" id="KPQ12458.1"/>
    </source>
</evidence>
<name>A0A0N8KEW3_9HYPH</name>
<dbReference type="Pfam" id="PF11902">
    <property type="entry name" value="DUF3422"/>
    <property type="match status" value="1"/>
</dbReference>
<gene>
    <name evidence="3" type="ORF">GA0071312_2297</name>
    <name evidence="2" type="ORF">HLUCCO17_02500</name>
</gene>
<feature type="transmembrane region" description="Helical" evidence="1">
    <location>
        <begin position="432"/>
        <end position="449"/>
    </location>
</feature>
<keyword evidence="1" id="KW-0472">Membrane</keyword>
<proteinExistence type="predicted"/>
<dbReference type="EMBL" id="LJSX01000002">
    <property type="protein sequence ID" value="KPQ12458.1"/>
    <property type="molecule type" value="Genomic_DNA"/>
</dbReference>
<keyword evidence="5" id="KW-1185">Reference proteome</keyword>
<dbReference type="Proteomes" id="UP000182800">
    <property type="component" value="Unassembled WGS sequence"/>
</dbReference>
<reference evidence="2 4" key="1">
    <citation type="submission" date="2015-09" db="EMBL/GenBank/DDBJ databases">
        <title>Identification and resolution of microdiversity through metagenomic sequencing of parallel consortia.</title>
        <authorList>
            <person name="Nelson W.C."/>
            <person name="Romine M.F."/>
            <person name="Lindemann S.R."/>
        </authorList>
    </citation>
    <scope>NUCLEOTIDE SEQUENCE [LARGE SCALE GENOMIC DNA]</scope>
    <source>
        <strain evidence="2">HL-109</strain>
    </source>
</reference>
<evidence type="ECO:0000313" key="4">
    <source>
        <dbReference type="Proteomes" id="UP000050497"/>
    </source>
</evidence>